<dbReference type="InterPro" id="IPR003346">
    <property type="entry name" value="Transposase_20"/>
</dbReference>
<accession>A0A1V0N414</accession>
<dbReference type="Pfam" id="PF02371">
    <property type="entry name" value="Transposase_20"/>
    <property type="match status" value="1"/>
</dbReference>
<dbReference type="AlphaFoldDB" id="A0A1V0N414"/>
<organism evidence="3 4">
    <name type="scientific">Ferroplasma acidiphilum</name>
    <dbReference type="NCBI Taxonomy" id="74969"/>
    <lineage>
        <taxon>Archaea</taxon>
        <taxon>Methanobacteriati</taxon>
        <taxon>Thermoplasmatota</taxon>
        <taxon>Thermoplasmata</taxon>
        <taxon>Thermoplasmatales</taxon>
        <taxon>Ferroplasmaceae</taxon>
        <taxon>Ferroplasma</taxon>
    </lineage>
</organism>
<dbReference type="EMBL" id="CP015363">
    <property type="protein sequence ID" value="ARD84844.1"/>
    <property type="molecule type" value="Genomic_DNA"/>
</dbReference>
<reference evidence="3 4" key="1">
    <citation type="submission" date="2011-10" db="EMBL/GenBank/DDBJ databases">
        <title>Metabolic and evolutionary patterns in the extreme acidophile Ferroplasma acidiphilum.</title>
        <authorList>
            <person name="Golyshina O.V."/>
            <person name="Kozyavkin S.A."/>
            <person name="Tatusov R.L."/>
            <person name="Slesarev A.I."/>
            <person name="Golyshin P.N."/>
        </authorList>
    </citation>
    <scope>NUCLEOTIDE SEQUENCE [LARGE SCALE GENOMIC DNA]</scope>
    <source>
        <strain evidence="4">Y</strain>
    </source>
</reference>
<dbReference type="STRING" id="74969.FAD_0962"/>
<feature type="domain" description="Transposase IS116/IS110/IS902 C-terminal" evidence="2">
    <location>
        <begin position="260"/>
        <end position="343"/>
    </location>
</feature>
<dbReference type="InterPro" id="IPR047650">
    <property type="entry name" value="Transpos_IS110"/>
</dbReference>
<name>A0A1V0N414_9ARCH</name>
<evidence type="ECO:0000259" key="2">
    <source>
        <dbReference type="Pfam" id="PF02371"/>
    </source>
</evidence>
<dbReference type="PANTHER" id="PTHR33055:SF13">
    <property type="entry name" value="TRANSPOSASE"/>
    <property type="match status" value="1"/>
</dbReference>
<sequence length="386" mass="44555">MERESVNWSGGYMIYVGIDIAKKKFDYCIINSEMNLIKRGILINNNYGFSEFLKIIKNYRNIKIGMESTSIYHVNLYNYLIENSRSAIILNSLETKLLKSSRIRKNKTDKIDAEAIAKYIIIRKNNIITMDKNTENTYTNLKEYVYTYIRINRKITMAKNQLIVDMDLLYPGLTAVANVNSKYFMEIISNIDQIIENNYKIKYISDSKHSEIRNILINSNTNNAVKYDIDINIETLELLNKQLMKTKNIIEDEYNSMDSKIKTIPGIGTITGSIILSSIGDINRFDSIIKLRAYSGMDPVVKQSGDYNITSKISKRGNPLIRYALYLSTVSAIRFNPVIKRYYTRKKNDGMKGNKLLIACSNKLLNIIYSVLKNNKDFEDPLNNIN</sequence>
<dbReference type="Proteomes" id="UP000192050">
    <property type="component" value="Chromosome"/>
</dbReference>
<dbReference type="GO" id="GO:0003677">
    <property type="term" value="F:DNA binding"/>
    <property type="evidence" value="ECO:0007669"/>
    <property type="project" value="InterPro"/>
</dbReference>
<gene>
    <name evidence="3" type="ORF">FAD_0962</name>
</gene>
<dbReference type="KEGG" id="fai:FAD_0962"/>
<dbReference type="Pfam" id="PF01548">
    <property type="entry name" value="DEDD_Tnp_IS110"/>
    <property type="match status" value="1"/>
</dbReference>
<evidence type="ECO:0000259" key="1">
    <source>
        <dbReference type="Pfam" id="PF01548"/>
    </source>
</evidence>
<evidence type="ECO:0000313" key="4">
    <source>
        <dbReference type="Proteomes" id="UP000192050"/>
    </source>
</evidence>
<dbReference type="GO" id="GO:0004803">
    <property type="term" value="F:transposase activity"/>
    <property type="evidence" value="ECO:0007669"/>
    <property type="project" value="InterPro"/>
</dbReference>
<dbReference type="InterPro" id="IPR002525">
    <property type="entry name" value="Transp_IS110-like_N"/>
</dbReference>
<protein>
    <submittedName>
        <fullName evidence="3">Transposase IS116/IS110/IS902 family protein</fullName>
    </submittedName>
</protein>
<dbReference type="GO" id="GO:0006313">
    <property type="term" value="P:DNA transposition"/>
    <property type="evidence" value="ECO:0007669"/>
    <property type="project" value="InterPro"/>
</dbReference>
<dbReference type="NCBIfam" id="NF033542">
    <property type="entry name" value="transpos_IS110"/>
    <property type="match status" value="1"/>
</dbReference>
<proteinExistence type="predicted"/>
<evidence type="ECO:0000313" key="3">
    <source>
        <dbReference type="EMBL" id="ARD84844.1"/>
    </source>
</evidence>
<dbReference type="PANTHER" id="PTHR33055">
    <property type="entry name" value="TRANSPOSASE FOR INSERTION SEQUENCE ELEMENT IS1111A"/>
    <property type="match status" value="1"/>
</dbReference>
<feature type="domain" description="Transposase IS110-like N-terminal" evidence="1">
    <location>
        <begin position="16"/>
        <end position="171"/>
    </location>
</feature>
<dbReference type="GeneID" id="16025866"/>
<dbReference type="RefSeq" id="WP_009886504.1">
    <property type="nucleotide sequence ID" value="NZ_CP015363.1"/>
</dbReference>
<keyword evidence="4" id="KW-1185">Reference proteome</keyword>